<keyword evidence="9" id="KW-1185">Reference proteome</keyword>
<dbReference type="EMBL" id="CP001734">
    <property type="protein sequence ID" value="ACV68894.1"/>
    <property type="molecule type" value="Genomic_DNA"/>
</dbReference>
<dbReference type="PANTHER" id="PTHR30629">
    <property type="entry name" value="PROPHAGE INTEGRASE"/>
    <property type="match status" value="1"/>
</dbReference>
<dbReference type="Pfam" id="PF13356">
    <property type="entry name" value="Arm-DNA-bind_3"/>
    <property type="match status" value="1"/>
</dbReference>
<gene>
    <name evidence="8" type="ordered locus">Dret_1610</name>
</gene>
<evidence type="ECO:0000256" key="3">
    <source>
        <dbReference type="ARBA" id="ARBA00023125"/>
    </source>
</evidence>
<organism evidence="8 9">
    <name type="scientific">Desulfohalobium retbaense (strain ATCC 49708 / DSM 5692 / JCM 16813 / HR100)</name>
    <dbReference type="NCBI Taxonomy" id="485915"/>
    <lineage>
        <taxon>Bacteria</taxon>
        <taxon>Pseudomonadati</taxon>
        <taxon>Thermodesulfobacteriota</taxon>
        <taxon>Desulfovibrionia</taxon>
        <taxon>Desulfovibrionales</taxon>
        <taxon>Desulfohalobiaceae</taxon>
        <taxon>Desulfohalobium</taxon>
    </lineage>
</organism>
<dbReference type="Gene3D" id="1.10.150.130">
    <property type="match status" value="1"/>
</dbReference>
<dbReference type="PANTHER" id="PTHR30629:SF2">
    <property type="entry name" value="PROPHAGE INTEGRASE INTS-RELATED"/>
    <property type="match status" value="1"/>
</dbReference>
<evidence type="ECO:0000256" key="2">
    <source>
        <dbReference type="ARBA" id="ARBA00022908"/>
    </source>
</evidence>
<keyword evidence="4" id="KW-0233">DNA recombination</keyword>
<dbReference type="STRING" id="485915.Dret_1610"/>
<dbReference type="Gene3D" id="1.10.443.10">
    <property type="entry name" value="Intergrase catalytic core"/>
    <property type="match status" value="1"/>
</dbReference>
<dbReference type="PROSITE" id="PS51900">
    <property type="entry name" value="CB"/>
    <property type="match status" value="1"/>
</dbReference>
<sequence>MALTVKAIQAAKPREKLYRLNDERGLYLEIPPKGAYRWRFRYRFHGKPKMVSLGRYPDISLKQAREKRDEMRALVASSIDPSNYLRQARHAAKDDSFEAVAREWHKKFKSRWTEGHAATVLTRLEQNAFPWIGSQPIDSVTPLDILPLLRRIEDRGAIELAHRVRGIISQVFRFAVANERASRDPASDLRDALTPRQENHFAAITNPSEIPALLGAISEYQGHFVTRCALRLASLVFVRPGELRKAEWDEIDLAHQEWRLPPAKTKLRKTHIIPLAHQACAIFNEIHPLTGTGRYVFPSARDKNKPMSENTINAALRQLGFSKEKMTAHGFRSMASTRLNELGWHPDAIERQLGHTEKNGVRAAYNHAEYLEERRKMMQAWADYLDKLTNKDLL</sequence>
<dbReference type="InterPro" id="IPR011010">
    <property type="entry name" value="DNA_brk_join_enz"/>
</dbReference>
<accession>C8X397</accession>
<keyword evidence="3 5" id="KW-0238">DNA-binding</keyword>
<dbReference type="RefSeq" id="WP_015752037.1">
    <property type="nucleotide sequence ID" value="NC_013223.1"/>
</dbReference>
<dbReference type="Proteomes" id="UP000001052">
    <property type="component" value="Chromosome"/>
</dbReference>
<dbReference type="InterPro" id="IPR038488">
    <property type="entry name" value="Integrase_DNA-bd_sf"/>
</dbReference>
<reference evidence="9" key="1">
    <citation type="submission" date="2009-09" db="EMBL/GenBank/DDBJ databases">
        <title>The complete chromosome of Desulfohalobium retbaense DSM 5692.</title>
        <authorList>
            <consortium name="US DOE Joint Genome Institute (JGI-PGF)"/>
            <person name="Lucas S."/>
            <person name="Copeland A."/>
            <person name="Lapidus A."/>
            <person name="Glavina del Rio T."/>
            <person name="Dalin E."/>
            <person name="Tice H."/>
            <person name="Bruce D."/>
            <person name="Goodwin L."/>
            <person name="Pitluck S."/>
            <person name="Kyrpides N."/>
            <person name="Mavromatis K."/>
            <person name="Ivanova N."/>
            <person name="Mikhailova N."/>
            <person name="Munk A.C."/>
            <person name="Brettin T."/>
            <person name="Detter J.C."/>
            <person name="Han C."/>
            <person name="Tapia R."/>
            <person name="Larimer F."/>
            <person name="Land M."/>
            <person name="Hauser L."/>
            <person name="Markowitz V."/>
            <person name="Cheng J.-F."/>
            <person name="Hugenholtz P."/>
            <person name="Woyke T."/>
            <person name="Wu D."/>
            <person name="Spring S."/>
            <person name="Klenk H.-P."/>
            <person name="Eisen J.A."/>
        </authorList>
    </citation>
    <scope>NUCLEOTIDE SEQUENCE [LARGE SCALE GENOMIC DNA]</scope>
    <source>
        <strain evidence="9">DSM 5692</strain>
    </source>
</reference>
<dbReference type="PROSITE" id="PS51898">
    <property type="entry name" value="TYR_RECOMBINASE"/>
    <property type="match status" value="1"/>
</dbReference>
<reference evidence="8 9" key="2">
    <citation type="journal article" date="2010" name="Stand. Genomic Sci.">
        <title>Complete genome sequence of Desulfohalobium retbaense type strain (HR(100)).</title>
        <authorList>
            <person name="Spring S."/>
            <person name="Nolan M."/>
            <person name="Lapidus A."/>
            <person name="Glavina Del Rio T."/>
            <person name="Copeland A."/>
            <person name="Tice H."/>
            <person name="Cheng J.F."/>
            <person name="Lucas S."/>
            <person name="Land M."/>
            <person name="Chen F."/>
            <person name="Bruce D."/>
            <person name="Goodwin L."/>
            <person name="Pitluck S."/>
            <person name="Ivanova N."/>
            <person name="Mavromatis K."/>
            <person name="Mikhailova N."/>
            <person name="Pati A."/>
            <person name="Chen A."/>
            <person name="Palaniappan K."/>
            <person name="Hauser L."/>
            <person name="Chang Y.J."/>
            <person name="Jeffries C.D."/>
            <person name="Munk C."/>
            <person name="Kiss H."/>
            <person name="Chain P."/>
            <person name="Han C."/>
            <person name="Brettin T."/>
            <person name="Detter J.C."/>
            <person name="Schuler E."/>
            <person name="Goker M."/>
            <person name="Rohde M."/>
            <person name="Bristow J."/>
            <person name="Eisen J.A."/>
            <person name="Markowitz V."/>
            <person name="Hugenholtz P."/>
            <person name="Kyrpides N.C."/>
            <person name="Klenk H.P."/>
        </authorList>
    </citation>
    <scope>NUCLEOTIDE SEQUENCE [LARGE SCALE GENOMIC DNA]</scope>
    <source>
        <strain evidence="8 9">DSM 5692</strain>
    </source>
</reference>
<evidence type="ECO:0000259" key="6">
    <source>
        <dbReference type="PROSITE" id="PS51898"/>
    </source>
</evidence>
<evidence type="ECO:0000313" key="8">
    <source>
        <dbReference type="EMBL" id="ACV68894.1"/>
    </source>
</evidence>
<dbReference type="Gene3D" id="3.30.160.390">
    <property type="entry name" value="Integrase, DNA-binding domain"/>
    <property type="match status" value="1"/>
</dbReference>
<name>C8X397_DESRD</name>
<dbReference type="Pfam" id="PF00589">
    <property type="entry name" value="Phage_integrase"/>
    <property type="match status" value="1"/>
</dbReference>
<dbReference type="InterPro" id="IPR044068">
    <property type="entry name" value="CB"/>
</dbReference>
<protein>
    <submittedName>
        <fullName evidence="8">Integrase family protein</fullName>
    </submittedName>
</protein>
<dbReference type="InterPro" id="IPR050808">
    <property type="entry name" value="Phage_Integrase"/>
</dbReference>
<feature type="domain" description="Core-binding (CB)" evidence="7">
    <location>
        <begin position="95"/>
        <end position="176"/>
    </location>
</feature>
<dbReference type="eggNOG" id="COG0582">
    <property type="taxonomic scope" value="Bacteria"/>
</dbReference>
<evidence type="ECO:0000259" key="7">
    <source>
        <dbReference type="PROSITE" id="PS51900"/>
    </source>
</evidence>
<dbReference type="GO" id="GO:0003677">
    <property type="term" value="F:DNA binding"/>
    <property type="evidence" value="ECO:0007669"/>
    <property type="project" value="UniProtKB-UniRule"/>
</dbReference>
<evidence type="ECO:0000313" key="9">
    <source>
        <dbReference type="Proteomes" id="UP000001052"/>
    </source>
</evidence>
<comment type="similarity">
    <text evidence="1">Belongs to the 'phage' integrase family.</text>
</comment>
<dbReference type="GO" id="GO:0006310">
    <property type="term" value="P:DNA recombination"/>
    <property type="evidence" value="ECO:0007669"/>
    <property type="project" value="UniProtKB-KW"/>
</dbReference>
<evidence type="ECO:0000256" key="1">
    <source>
        <dbReference type="ARBA" id="ARBA00008857"/>
    </source>
</evidence>
<dbReference type="HOGENOM" id="CLU_027562_0_0_7"/>
<feature type="domain" description="Tyr recombinase" evidence="6">
    <location>
        <begin position="200"/>
        <end position="379"/>
    </location>
</feature>
<dbReference type="InterPro" id="IPR053876">
    <property type="entry name" value="Phage_int_M"/>
</dbReference>
<evidence type="ECO:0000256" key="5">
    <source>
        <dbReference type="PROSITE-ProRule" id="PRU01248"/>
    </source>
</evidence>
<dbReference type="InterPro" id="IPR013762">
    <property type="entry name" value="Integrase-like_cat_sf"/>
</dbReference>
<dbReference type="KEGG" id="drt:Dret_1610"/>
<dbReference type="CDD" id="cd00801">
    <property type="entry name" value="INT_P4_C"/>
    <property type="match status" value="1"/>
</dbReference>
<dbReference type="OrthoDB" id="9775880at2"/>
<evidence type="ECO:0000256" key="4">
    <source>
        <dbReference type="ARBA" id="ARBA00023172"/>
    </source>
</evidence>
<dbReference type="GO" id="GO:0015074">
    <property type="term" value="P:DNA integration"/>
    <property type="evidence" value="ECO:0007669"/>
    <property type="project" value="UniProtKB-KW"/>
</dbReference>
<dbReference type="AlphaFoldDB" id="C8X397"/>
<proteinExistence type="inferred from homology"/>
<dbReference type="InterPro" id="IPR025166">
    <property type="entry name" value="Integrase_DNA_bind_dom"/>
</dbReference>
<dbReference type="InterPro" id="IPR002104">
    <property type="entry name" value="Integrase_catalytic"/>
</dbReference>
<dbReference type="InterPro" id="IPR010998">
    <property type="entry name" value="Integrase_recombinase_N"/>
</dbReference>
<dbReference type="Pfam" id="PF22022">
    <property type="entry name" value="Phage_int_M"/>
    <property type="match status" value="1"/>
</dbReference>
<keyword evidence="2" id="KW-0229">DNA integration</keyword>
<dbReference type="SUPFAM" id="SSF56349">
    <property type="entry name" value="DNA breaking-rejoining enzymes"/>
    <property type="match status" value="1"/>
</dbReference>